<keyword evidence="1" id="KW-0805">Transcription regulation</keyword>
<dbReference type="CDD" id="cd06170">
    <property type="entry name" value="LuxR_C_like"/>
    <property type="match status" value="1"/>
</dbReference>
<dbReference type="Pfam" id="PF00196">
    <property type="entry name" value="GerE"/>
    <property type="match status" value="1"/>
</dbReference>
<dbReference type="GO" id="GO:0006355">
    <property type="term" value="P:regulation of DNA-templated transcription"/>
    <property type="evidence" value="ECO:0007669"/>
    <property type="project" value="InterPro"/>
</dbReference>
<organism evidence="5 6">
    <name type="scientific">Thioclava dalianensis</name>
    <dbReference type="NCBI Taxonomy" id="1185766"/>
    <lineage>
        <taxon>Bacteria</taxon>
        <taxon>Pseudomonadati</taxon>
        <taxon>Pseudomonadota</taxon>
        <taxon>Alphaproteobacteria</taxon>
        <taxon>Rhodobacterales</taxon>
        <taxon>Paracoccaceae</taxon>
        <taxon>Thioclava</taxon>
    </lineage>
</organism>
<name>A0A074TIH2_9RHOB</name>
<dbReference type="Proteomes" id="UP000027725">
    <property type="component" value="Unassembled WGS sequence"/>
</dbReference>
<evidence type="ECO:0000256" key="2">
    <source>
        <dbReference type="ARBA" id="ARBA00023125"/>
    </source>
</evidence>
<comment type="caution">
    <text evidence="5">The sequence shown here is derived from an EMBL/GenBank/DDBJ whole genome shotgun (WGS) entry which is preliminary data.</text>
</comment>
<dbReference type="SMART" id="SM00421">
    <property type="entry name" value="HTH_LUXR"/>
    <property type="match status" value="1"/>
</dbReference>
<dbReference type="PROSITE" id="PS50043">
    <property type="entry name" value="HTH_LUXR_2"/>
    <property type="match status" value="1"/>
</dbReference>
<dbReference type="InterPro" id="IPR036693">
    <property type="entry name" value="TF_LuxR_autoind-bd_dom_sf"/>
</dbReference>
<evidence type="ECO:0000313" key="6">
    <source>
        <dbReference type="Proteomes" id="UP000027725"/>
    </source>
</evidence>
<dbReference type="OrthoDB" id="3679796at2"/>
<dbReference type="RefSeq" id="WP_051693216.1">
    <property type="nucleotide sequence ID" value="NZ_JHEH01000001.1"/>
</dbReference>
<proteinExistence type="predicted"/>
<evidence type="ECO:0000256" key="3">
    <source>
        <dbReference type="ARBA" id="ARBA00023163"/>
    </source>
</evidence>
<keyword evidence="6" id="KW-1185">Reference proteome</keyword>
<dbReference type="SUPFAM" id="SSF46894">
    <property type="entry name" value="C-terminal effector domain of the bipartite response regulators"/>
    <property type="match status" value="1"/>
</dbReference>
<evidence type="ECO:0000256" key="1">
    <source>
        <dbReference type="ARBA" id="ARBA00023015"/>
    </source>
</evidence>
<dbReference type="InterPro" id="IPR016032">
    <property type="entry name" value="Sig_transdc_resp-reg_C-effctor"/>
</dbReference>
<sequence>MLAFCETVLNSKDVKAIWDLHCREMARFGFDRLIYGFTSFRTEKHYGDLSDMLILSNHSQKYLDEFLTSGLFRHAPMVRWANTHEGAMSWRIVAQRVRQQELTSEEIAVLDLNNRYGIRSGYSIGFGDPSSRARGGMGLVGRDGMSQDEVDRIWHENERELMAMNTLVHLRISTMPFATTRRALTDRQREVLEWVADGKTTADIALIMGLTTSTVEKHLRLAREALDVETTAQAVMKASVQKHIFMTAPPYKSEVLTQCSFP</sequence>
<protein>
    <submittedName>
        <fullName evidence="5">LuxR family transcriptional regulator</fullName>
    </submittedName>
</protein>
<gene>
    <name evidence="5" type="ORF">DL1_00455</name>
</gene>
<dbReference type="EMBL" id="JHEH01000001">
    <property type="protein sequence ID" value="KEP71521.1"/>
    <property type="molecule type" value="Genomic_DNA"/>
</dbReference>
<dbReference type="PANTHER" id="PTHR44688:SF16">
    <property type="entry name" value="DNA-BINDING TRANSCRIPTIONAL ACTIVATOR DEVR_DOSR"/>
    <property type="match status" value="1"/>
</dbReference>
<evidence type="ECO:0000313" key="5">
    <source>
        <dbReference type="EMBL" id="KEP71521.1"/>
    </source>
</evidence>
<dbReference type="Gene3D" id="3.30.450.80">
    <property type="entry name" value="Transcription factor LuxR-like, autoinducer-binding domain"/>
    <property type="match status" value="1"/>
</dbReference>
<dbReference type="InterPro" id="IPR036388">
    <property type="entry name" value="WH-like_DNA-bd_sf"/>
</dbReference>
<dbReference type="eggNOG" id="COG2197">
    <property type="taxonomic scope" value="Bacteria"/>
</dbReference>
<dbReference type="Gene3D" id="1.10.10.10">
    <property type="entry name" value="Winged helix-like DNA-binding domain superfamily/Winged helix DNA-binding domain"/>
    <property type="match status" value="1"/>
</dbReference>
<reference evidence="5 6" key="1">
    <citation type="submission" date="2014-03" db="EMBL/GenBank/DDBJ databases">
        <title>The draft genome sequence of Thioclava dalianensis DLFJ1-1.</title>
        <authorList>
            <person name="Lai Q."/>
            <person name="Shao Z."/>
        </authorList>
    </citation>
    <scope>NUCLEOTIDE SEQUENCE [LARGE SCALE GENOMIC DNA]</scope>
    <source>
        <strain evidence="5 6">DLFJ1-1</strain>
    </source>
</reference>
<dbReference type="InterPro" id="IPR005143">
    <property type="entry name" value="TF_LuxR_autoind-bd_dom"/>
</dbReference>
<evidence type="ECO:0000259" key="4">
    <source>
        <dbReference type="PROSITE" id="PS50043"/>
    </source>
</evidence>
<dbReference type="Pfam" id="PF03472">
    <property type="entry name" value="Autoind_bind"/>
    <property type="match status" value="1"/>
</dbReference>
<feature type="domain" description="HTH luxR-type" evidence="4">
    <location>
        <begin position="177"/>
        <end position="242"/>
    </location>
</feature>
<dbReference type="GO" id="GO:0003677">
    <property type="term" value="F:DNA binding"/>
    <property type="evidence" value="ECO:0007669"/>
    <property type="project" value="UniProtKB-KW"/>
</dbReference>
<dbReference type="PANTHER" id="PTHR44688">
    <property type="entry name" value="DNA-BINDING TRANSCRIPTIONAL ACTIVATOR DEVR_DOSR"/>
    <property type="match status" value="1"/>
</dbReference>
<dbReference type="InterPro" id="IPR000792">
    <property type="entry name" value="Tscrpt_reg_LuxR_C"/>
</dbReference>
<dbReference type="AlphaFoldDB" id="A0A074TIH2"/>
<dbReference type="PRINTS" id="PR00038">
    <property type="entry name" value="HTHLUXR"/>
</dbReference>
<accession>A0A074TIH2</accession>
<keyword evidence="2" id="KW-0238">DNA-binding</keyword>
<dbReference type="STRING" id="1185766.SAMN05216224_105293"/>
<keyword evidence="3" id="KW-0804">Transcription</keyword>
<dbReference type="SUPFAM" id="SSF75516">
    <property type="entry name" value="Pheromone-binding domain of LuxR-like quorum-sensing transcription factors"/>
    <property type="match status" value="1"/>
</dbReference>